<protein>
    <submittedName>
        <fullName evidence="1">Uncharacterized protein</fullName>
    </submittedName>
</protein>
<evidence type="ECO:0000313" key="1">
    <source>
        <dbReference type="EMBL" id="KAL0318493.1"/>
    </source>
</evidence>
<reference evidence="1" key="1">
    <citation type="submission" date="2020-06" db="EMBL/GenBank/DDBJ databases">
        <authorList>
            <person name="Li T."/>
            <person name="Hu X."/>
            <person name="Zhang T."/>
            <person name="Song X."/>
            <person name="Zhang H."/>
            <person name="Dai N."/>
            <person name="Sheng W."/>
            <person name="Hou X."/>
            <person name="Wei L."/>
        </authorList>
    </citation>
    <scope>NUCLEOTIDE SEQUENCE</scope>
    <source>
        <strain evidence="1">G01</strain>
        <tissue evidence="1">Leaf</tissue>
    </source>
</reference>
<dbReference type="PANTHER" id="PTHR15140:SF33">
    <property type="entry name" value="LATE BLIGHT RESISTANCE PROTEIN HOMOLOG R1A-3 ISOFORM X1"/>
    <property type="match status" value="1"/>
</dbReference>
<sequence length="252" mass="28552">MCCKSENRVVNIDLPIGFVGTRSASVARISICDACRFEYPNFAILRLARVMDNYGGDEILEPTKLRCLFLRGFGMYSFQSSSLHLLWNLKSLFVDFRSSPNDPSVLPNEIWEMPQLRYLKFQNAFLPDPTAIQGSTILENLHTLSGILNFRCTKEVVERIPNLKKLKVNYSSNSEKCSGYCLENLAYLHKLESLSLSFITFTWEELPSYEMLGLGAGGHMFLAFPDSLKRLSLEGGRIPWENTTMIGSLPNL</sequence>
<dbReference type="Gene3D" id="3.80.10.10">
    <property type="entry name" value="Ribonuclease Inhibitor"/>
    <property type="match status" value="1"/>
</dbReference>
<proteinExistence type="predicted"/>
<dbReference type="SUPFAM" id="SSF52047">
    <property type="entry name" value="RNI-like"/>
    <property type="match status" value="1"/>
</dbReference>
<dbReference type="EMBL" id="JACGWK010000013">
    <property type="protein sequence ID" value="KAL0318493.1"/>
    <property type="molecule type" value="Genomic_DNA"/>
</dbReference>
<dbReference type="AlphaFoldDB" id="A0AAW2LIB4"/>
<accession>A0AAW2LIB4</accession>
<comment type="caution">
    <text evidence="1">The sequence shown here is derived from an EMBL/GenBank/DDBJ whole genome shotgun (WGS) entry which is preliminary data.</text>
</comment>
<gene>
    <name evidence="1" type="ORF">Sangu_2005500</name>
</gene>
<organism evidence="1">
    <name type="scientific">Sesamum angustifolium</name>
    <dbReference type="NCBI Taxonomy" id="2727405"/>
    <lineage>
        <taxon>Eukaryota</taxon>
        <taxon>Viridiplantae</taxon>
        <taxon>Streptophyta</taxon>
        <taxon>Embryophyta</taxon>
        <taxon>Tracheophyta</taxon>
        <taxon>Spermatophyta</taxon>
        <taxon>Magnoliopsida</taxon>
        <taxon>eudicotyledons</taxon>
        <taxon>Gunneridae</taxon>
        <taxon>Pentapetalae</taxon>
        <taxon>asterids</taxon>
        <taxon>lamiids</taxon>
        <taxon>Lamiales</taxon>
        <taxon>Pedaliaceae</taxon>
        <taxon>Sesamum</taxon>
    </lineage>
</organism>
<dbReference type="PANTHER" id="PTHR15140">
    <property type="entry name" value="TUBULIN-SPECIFIC CHAPERONE E"/>
    <property type="match status" value="1"/>
</dbReference>
<reference evidence="1" key="2">
    <citation type="journal article" date="2024" name="Plant">
        <title>Genomic evolution and insights into agronomic trait innovations of Sesamum species.</title>
        <authorList>
            <person name="Miao H."/>
            <person name="Wang L."/>
            <person name="Qu L."/>
            <person name="Liu H."/>
            <person name="Sun Y."/>
            <person name="Le M."/>
            <person name="Wang Q."/>
            <person name="Wei S."/>
            <person name="Zheng Y."/>
            <person name="Lin W."/>
            <person name="Duan Y."/>
            <person name="Cao H."/>
            <person name="Xiong S."/>
            <person name="Wang X."/>
            <person name="Wei L."/>
            <person name="Li C."/>
            <person name="Ma Q."/>
            <person name="Ju M."/>
            <person name="Zhao R."/>
            <person name="Li G."/>
            <person name="Mu C."/>
            <person name="Tian Q."/>
            <person name="Mei H."/>
            <person name="Zhang T."/>
            <person name="Gao T."/>
            <person name="Zhang H."/>
        </authorList>
    </citation>
    <scope>NUCLEOTIDE SEQUENCE</scope>
    <source>
        <strain evidence="1">G01</strain>
    </source>
</reference>
<dbReference type="InterPro" id="IPR032675">
    <property type="entry name" value="LRR_dom_sf"/>
</dbReference>
<name>A0AAW2LIB4_9LAMI</name>